<dbReference type="GO" id="GO:0004519">
    <property type="term" value="F:endonuclease activity"/>
    <property type="evidence" value="ECO:0007669"/>
    <property type="project" value="UniProtKB-KW"/>
</dbReference>
<protein>
    <submittedName>
        <fullName evidence="2">Holliday junction resolvase RusA (Prophage-encoded endonuclease)</fullName>
    </submittedName>
</protein>
<dbReference type="InterPro" id="IPR036614">
    <property type="entry name" value="RusA-like_sf"/>
</dbReference>
<name>A0A1N6DP46_9MICO</name>
<keyword evidence="2" id="KW-0540">Nuclease</keyword>
<accession>A0A1N6DP46</accession>
<dbReference type="Pfam" id="PF05866">
    <property type="entry name" value="RusA"/>
    <property type="match status" value="1"/>
</dbReference>
<gene>
    <name evidence="2" type="ORF">SAMN05443544_0546</name>
</gene>
<evidence type="ECO:0000256" key="1">
    <source>
        <dbReference type="SAM" id="MobiDB-lite"/>
    </source>
</evidence>
<dbReference type="InterPro" id="IPR008822">
    <property type="entry name" value="Endonuclease_RusA-like"/>
</dbReference>
<dbReference type="SUPFAM" id="SSF103084">
    <property type="entry name" value="Holliday junction resolvase RusA"/>
    <property type="match status" value="1"/>
</dbReference>
<proteinExistence type="predicted"/>
<dbReference type="OrthoDB" id="5114842at2"/>
<dbReference type="RefSeq" id="WP_084183544.1">
    <property type="nucleotide sequence ID" value="NZ_FSRJ01000001.1"/>
</dbReference>
<sequence>MSDRWEPIVTFIVPGRPKPKGRPRFTKRGHAYTPQSTRDAEKQVVDLFELAAPLWEPTLEDVRLTLDVCFQHGRVADLDNVAKLISDALNGWAWVDDRQIRKLEVNGFENAGDRAGVVVSFAIYKGES</sequence>
<reference evidence="3" key="1">
    <citation type="submission" date="2016-11" db="EMBL/GenBank/DDBJ databases">
        <authorList>
            <person name="Varghese N."/>
            <person name="Submissions S."/>
        </authorList>
    </citation>
    <scope>NUCLEOTIDE SEQUENCE [LARGE SCALE GENOMIC DNA]</scope>
    <source>
        <strain evidence="3">DSM 8595</strain>
    </source>
</reference>
<dbReference type="EMBL" id="FSRJ01000001">
    <property type="protein sequence ID" value="SIN72555.1"/>
    <property type="molecule type" value="Genomic_DNA"/>
</dbReference>
<organism evidence="2 3">
    <name type="scientific">Agromyces cerinus subsp. cerinus</name>
    <dbReference type="NCBI Taxonomy" id="232089"/>
    <lineage>
        <taxon>Bacteria</taxon>
        <taxon>Bacillati</taxon>
        <taxon>Actinomycetota</taxon>
        <taxon>Actinomycetes</taxon>
        <taxon>Micrococcales</taxon>
        <taxon>Microbacteriaceae</taxon>
        <taxon>Agromyces</taxon>
    </lineage>
</organism>
<keyword evidence="2" id="KW-0378">Hydrolase</keyword>
<dbReference type="STRING" id="232089.SAMN05443544_0546"/>
<dbReference type="Gene3D" id="3.30.1330.70">
    <property type="entry name" value="Holliday junction resolvase RusA"/>
    <property type="match status" value="1"/>
</dbReference>
<feature type="region of interest" description="Disordered" evidence="1">
    <location>
        <begin position="16"/>
        <end position="36"/>
    </location>
</feature>
<keyword evidence="2" id="KW-0255">Endonuclease</keyword>
<dbReference type="Proteomes" id="UP000184699">
    <property type="component" value="Unassembled WGS sequence"/>
</dbReference>
<dbReference type="GO" id="GO:0000287">
    <property type="term" value="F:magnesium ion binding"/>
    <property type="evidence" value="ECO:0007669"/>
    <property type="project" value="InterPro"/>
</dbReference>
<dbReference type="GO" id="GO:0006281">
    <property type="term" value="P:DNA repair"/>
    <property type="evidence" value="ECO:0007669"/>
    <property type="project" value="InterPro"/>
</dbReference>
<feature type="compositionally biased region" description="Basic residues" evidence="1">
    <location>
        <begin position="17"/>
        <end position="30"/>
    </location>
</feature>
<evidence type="ECO:0000313" key="3">
    <source>
        <dbReference type="Proteomes" id="UP000184699"/>
    </source>
</evidence>
<dbReference type="AlphaFoldDB" id="A0A1N6DP46"/>
<dbReference type="GO" id="GO:0006310">
    <property type="term" value="P:DNA recombination"/>
    <property type="evidence" value="ECO:0007669"/>
    <property type="project" value="InterPro"/>
</dbReference>
<keyword evidence="3" id="KW-1185">Reference proteome</keyword>
<evidence type="ECO:0000313" key="2">
    <source>
        <dbReference type="EMBL" id="SIN72555.1"/>
    </source>
</evidence>